<protein>
    <recommendedName>
        <fullName evidence="5">Centrosomin N-terminal motif 1 domain-containing protein</fullName>
    </recommendedName>
</protein>
<dbReference type="PANTHER" id="PTHR19327:SF0">
    <property type="entry name" value="GOLGIN SUBFAMILY A MEMBER 4"/>
    <property type="match status" value="1"/>
</dbReference>
<dbReference type="Proteomes" id="UP000629468">
    <property type="component" value="Unassembled WGS sequence"/>
</dbReference>
<evidence type="ECO:0000256" key="1">
    <source>
        <dbReference type="ARBA" id="ARBA00004496"/>
    </source>
</evidence>
<keyword evidence="2" id="KW-0963">Cytoplasm</keyword>
<feature type="compositionally biased region" description="Basic and acidic residues" evidence="4">
    <location>
        <begin position="216"/>
        <end position="228"/>
    </location>
</feature>
<keyword evidence="3" id="KW-0175">Coiled coil</keyword>
<feature type="domain" description="Centrosomin N-terminal motif 1" evidence="5">
    <location>
        <begin position="134"/>
        <end position="207"/>
    </location>
</feature>
<dbReference type="SUPFAM" id="SSF57997">
    <property type="entry name" value="Tropomyosin"/>
    <property type="match status" value="1"/>
</dbReference>
<reference evidence="6 7" key="1">
    <citation type="journal article" name="Sci. Rep.">
        <title>Telomere-to-telomere assembled and centromere annotated genomes of the two main subspecies of the button mushroom Agaricus bisporus reveal especially polymorphic chromosome ends.</title>
        <authorList>
            <person name="Sonnenberg A.S.M."/>
            <person name="Sedaghat-Telgerd N."/>
            <person name="Lavrijssen B."/>
            <person name="Ohm R.A."/>
            <person name="Hendrickx P.M."/>
            <person name="Scholtmeijer K."/>
            <person name="Baars J.J.P."/>
            <person name="van Peer A."/>
        </authorList>
    </citation>
    <scope>NUCLEOTIDE SEQUENCE [LARGE SCALE GENOMIC DNA]</scope>
    <source>
        <strain evidence="6 7">H119_p4</strain>
    </source>
</reference>
<feature type="compositionally biased region" description="Polar residues" evidence="4">
    <location>
        <begin position="10"/>
        <end position="20"/>
    </location>
</feature>
<feature type="region of interest" description="Disordered" evidence="4">
    <location>
        <begin position="288"/>
        <end position="308"/>
    </location>
</feature>
<proteinExistence type="predicted"/>
<comment type="caution">
    <text evidence="6">The sequence shown here is derived from an EMBL/GenBank/DDBJ whole genome shotgun (WGS) entry which is preliminary data.</text>
</comment>
<comment type="subcellular location">
    <subcellularLocation>
        <location evidence="1">Cytoplasm</location>
    </subcellularLocation>
</comment>
<dbReference type="InterPro" id="IPR012943">
    <property type="entry name" value="Cnn_1N"/>
</dbReference>
<feature type="region of interest" description="Disordered" evidence="4">
    <location>
        <begin position="205"/>
        <end position="228"/>
    </location>
</feature>
<dbReference type="Pfam" id="PF07989">
    <property type="entry name" value="Cnn_1N"/>
    <property type="match status" value="1"/>
</dbReference>
<evidence type="ECO:0000256" key="2">
    <source>
        <dbReference type="ARBA" id="ARBA00022490"/>
    </source>
</evidence>
<evidence type="ECO:0000256" key="4">
    <source>
        <dbReference type="SAM" id="MobiDB-lite"/>
    </source>
</evidence>
<feature type="compositionally biased region" description="Low complexity" evidence="4">
    <location>
        <begin position="42"/>
        <end position="65"/>
    </location>
</feature>
<feature type="coiled-coil region" evidence="3">
    <location>
        <begin position="899"/>
        <end position="1026"/>
    </location>
</feature>
<dbReference type="AlphaFoldDB" id="A0A8H7KHA6"/>
<feature type="region of interest" description="Disordered" evidence="4">
    <location>
        <begin position="1"/>
        <end position="125"/>
    </location>
</feature>
<feature type="compositionally biased region" description="Basic and acidic residues" evidence="4">
    <location>
        <begin position="107"/>
        <end position="116"/>
    </location>
</feature>
<dbReference type="PANTHER" id="PTHR19327">
    <property type="entry name" value="GOLGIN"/>
    <property type="match status" value="1"/>
</dbReference>
<dbReference type="GO" id="GO:0005815">
    <property type="term" value="C:microtubule organizing center"/>
    <property type="evidence" value="ECO:0007669"/>
    <property type="project" value="InterPro"/>
</dbReference>
<sequence length="1042" mass="119967">MSAALAAHPDTSTGTNSTHPEISLGSIPSGFSTPGRHLRIPSVSSRSTAPSSEVLATPSTPTSSSVFSRRKTEGGFGSSSRITLSRDDADENGGGDLLDTPALTNKRYGEEAETPRKRGVRATAPGAKGGVTLTLRDQEKHIDNLKKENFNIKLRVHFLEERLAQLAPDQIDAALKQNINLKIEVQQRNMELKKLKKLLAQYERDLETQRTSSSSNHDRERELEEKLEERDREIRELRRLKAGRGDDHGVVRELEMRNSELEGEVEGVRELLQDNMEEIERLRDLLEHRDDDLGESSQPETSRTHSVRRISDLEEEISELHHQLEVQAEAIAQRDDDKDELIDVIETLKLELEDLHRRREAESVERSESRAMIMEEREEREAVEDDLNAMKDRLAALLIEIQQKEDEIDQKNREIDELVAEHKRIVEVVEDEWRGEVEEARGQADELKDVLAEREADVRDLRINVSEFESRNHDLQLEFEAALNDLEVQAEAKDAQIEAMRTTIDKLGEDIYNLEDENDKIKDEAERLRDDDSAERERLAALSAALKEKLSQVRAELQETTEVYESCRHELHQHKLLQEDLTRQISDLSDELEHITKSHQRVIDDLTRKHEDELRKSARTLESKESTLQSTLNDLNRLQALLSQREEDLHDVQDALEGLEEERKRRGEVDTTARFSLQLELDRLKRDLERVEDELSRARKEIDDKEIKVRDKDSVIDKLSSENRDLAAQVAAHTQTKLNLTEKLDLVQGNLRKAESELEGYRSRMGDLEMRLSKDQRSLLNAENQYRDQLTERNTLLLTIYQYMDKILGVDKVAKKGNAGETKPFTNFSVFHDNLITRLKALSQIQLDFDKRCKEVESKYVDKLNEIKKQLETRWKQIDKFEAGVKSYGEAKATWRRKLSAKEGEVDALKTSNTELQQQISSLRRLGHTSDSSEVRSLQARATNAERRLNNAQNQLLATEEKIASINQKNAMADNKWDARVKEYEARLKAAEERVKRERQGSKERVAELENNIKNLQSHLDKAHKRDRKLEDVIETNKVTTS</sequence>
<dbReference type="EMBL" id="JABXXO010000006">
    <property type="protein sequence ID" value="KAF7776025.1"/>
    <property type="molecule type" value="Genomic_DNA"/>
</dbReference>
<evidence type="ECO:0000256" key="3">
    <source>
        <dbReference type="SAM" id="Coils"/>
    </source>
</evidence>
<dbReference type="GO" id="GO:0005737">
    <property type="term" value="C:cytoplasm"/>
    <property type="evidence" value="ECO:0007669"/>
    <property type="project" value="UniProtKB-SubCell"/>
</dbReference>
<evidence type="ECO:0000259" key="5">
    <source>
        <dbReference type="Pfam" id="PF07989"/>
    </source>
</evidence>
<evidence type="ECO:0000313" key="6">
    <source>
        <dbReference type="EMBL" id="KAF7776025.1"/>
    </source>
</evidence>
<accession>A0A8H7KHA6</accession>
<evidence type="ECO:0000313" key="7">
    <source>
        <dbReference type="Proteomes" id="UP000629468"/>
    </source>
</evidence>
<organism evidence="6 7">
    <name type="scientific">Agaricus bisporus var. burnettii</name>
    <dbReference type="NCBI Taxonomy" id="192524"/>
    <lineage>
        <taxon>Eukaryota</taxon>
        <taxon>Fungi</taxon>
        <taxon>Dikarya</taxon>
        <taxon>Basidiomycota</taxon>
        <taxon>Agaricomycotina</taxon>
        <taxon>Agaricomycetes</taxon>
        <taxon>Agaricomycetidae</taxon>
        <taxon>Agaricales</taxon>
        <taxon>Agaricineae</taxon>
        <taxon>Agaricaceae</taxon>
        <taxon>Agaricus</taxon>
    </lineage>
</organism>
<dbReference type="Gene3D" id="1.10.287.1490">
    <property type="match status" value="2"/>
</dbReference>
<name>A0A8H7KHA6_AGABI</name>
<gene>
    <name evidence="6" type="ORF">Agabi119p4_4418</name>
</gene>